<dbReference type="AlphaFoldDB" id="A0A3M5PIK8"/>
<dbReference type="PROSITE" id="PS00138">
    <property type="entry name" value="SUBTILASE_SER"/>
    <property type="match status" value="1"/>
</dbReference>
<dbReference type="SUPFAM" id="SSF103515">
    <property type="entry name" value="Autotransporter"/>
    <property type="match status" value="1"/>
</dbReference>
<feature type="active site" description="Charge relay system" evidence="6">
    <location>
        <position position="102"/>
    </location>
</feature>
<dbReference type="Gene3D" id="3.40.50.200">
    <property type="entry name" value="Peptidase S8/S53 domain"/>
    <property type="match status" value="1"/>
</dbReference>
<dbReference type="Pfam" id="PF00082">
    <property type="entry name" value="Peptidase_S8"/>
    <property type="match status" value="1"/>
</dbReference>
<dbReference type="GO" id="GO:0006508">
    <property type="term" value="P:proteolysis"/>
    <property type="evidence" value="ECO:0007669"/>
    <property type="project" value="UniProtKB-KW"/>
</dbReference>
<dbReference type="NCBIfam" id="TIGR02601">
    <property type="entry name" value="autotrns_rpt"/>
    <property type="match status" value="1"/>
</dbReference>
<dbReference type="CDD" id="cd04848">
    <property type="entry name" value="Peptidases_S8_Autotransporter_serine_protease_like"/>
    <property type="match status" value="1"/>
</dbReference>
<gene>
    <name evidence="8" type="ORF">ALP40_04895</name>
</gene>
<feature type="active site" description="Charge relay system" evidence="6">
    <location>
        <position position="145"/>
    </location>
</feature>
<evidence type="ECO:0000259" key="7">
    <source>
        <dbReference type="PROSITE" id="PS51208"/>
    </source>
</evidence>
<dbReference type="SUPFAM" id="SSF52743">
    <property type="entry name" value="Subtilisin-like"/>
    <property type="match status" value="1"/>
</dbReference>
<dbReference type="InterPro" id="IPR013425">
    <property type="entry name" value="Autotrns_rpt"/>
</dbReference>
<keyword evidence="2 6" id="KW-0645">Protease</keyword>
<evidence type="ECO:0000313" key="8">
    <source>
        <dbReference type="EMBL" id="RMT84298.1"/>
    </source>
</evidence>
<dbReference type="InterPro" id="IPR036709">
    <property type="entry name" value="Autotransporte_beta_dom_sf"/>
</dbReference>
<dbReference type="NCBIfam" id="TIGR01414">
    <property type="entry name" value="autotrans_barl"/>
    <property type="match status" value="1"/>
</dbReference>
<dbReference type="InterPro" id="IPR022398">
    <property type="entry name" value="Peptidase_S8_His-AS"/>
</dbReference>
<dbReference type="PRINTS" id="PR00723">
    <property type="entry name" value="SUBTILISIN"/>
</dbReference>
<dbReference type="InterPro" id="IPR034061">
    <property type="entry name" value="Peptidases_S8_Autotransporter"/>
</dbReference>
<dbReference type="InterPro" id="IPR005546">
    <property type="entry name" value="Autotransporte_beta"/>
</dbReference>
<comment type="caution">
    <text evidence="8">The sequence shown here is derived from an EMBL/GenBank/DDBJ whole genome shotgun (WGS) entry which is preliminary data.</text>
</comment>
<dbReference type="PANTHER" id="PTHR43399:SF4">
    <property type="entry name" value="CELL WALL-ASSOCIATED PROTEASE"/>
    <property type="match status" value="1"/>
</dbReference>
<dbReference type="PROSITE" id="PS51208">
    <property type="entry name" value="AUTOTRANSPORTER"/>
    <property type="match status" value="1"/>
</dbReference>
<dbReference type="GO" id="GO:0004252">
    <property type="term" value="F:serine-type endopeptidase activity"/>
    <property type="evidence" value="ECO:0007669"/>
    <property type="project" value="UniProtKB-UniRule"/>
</dbReference>
<proteinExistence type="inferred from homology"/>
<dbReference type="InterPro" id="IPR023828">
    <property type="entry name" value="Peptidase_S8_Ser-AS"/>
</dbReference>
<feature type="domain" description="Autotransporter" evidence="7">
    <location>
        <begin position="739"/>
        <end position="1018"/>
    </location>
</feature>
<dbReference type="Pfam" id="PF03797">
    <property type="entry name" value="Autotransporter"/>
    <property type="match status" value="1"/>
</dbReference>
<dbReference type="Proteomes" id="UP000273854">
    <property type="component" value="Unassembled WGS sequence"/>
</dbReference>
<sequence length="1018" mass="106050">MMFLRRSIGSYSLYRCAWMQKSKAVSAVRCSFKPATTGALCALSLTFGCSAYADYVEQGKLGDAASWRSAEFQSDWGLGRIQADQAYAAGITGAGVKIGALDSGFDPSHPEASPSRFHAVTASGTYVDGSPFSVTGALNPNNDTHGTHVTGTMGAARDGVGVHGVAYNAQVYVGNTNKNDSFLFGPSPDPRYFKAVYGALADAGARAINNSWGSQPSDVTYATFDGLRAAYAQHYNRGTWLDEAANVSRNGVINVFSAGNSGYANASVRSALPYFQPDLEGHWLAVSGLDSTNGQRYNQCGIAKYWCITMPGRLINGTVPDGGYGIKSGTSMSAPHATGALALVMERFPYMNNEQALQVLLTTATQLDGSVTQAPTSSVGWGVANLERAMRGPGQLLGTFNATLGAGQTDVWSNDISDQALIQRQSEDRAEQTVWQQTLVSRGWQNGVASTASQQDQTDYAFGTARAAAAAQRQYQGSLIKSGNGRLILSGINTYRGDTVVNGGLLSVDGSLTSSVQVNAGGTLGGNGQIGGLTARSGGIVAPGNSIGTLQVNGNVAFEPGSTYAVELSPTASDRIVATGSATVSGANMSLALDETPIALNAAPGQTLDGRQYNVLQAANGINGQFGNVTSNYAFLGGRLDYSATGVALNIERSAAFDSVAQTPNQAAVATAAEQLGAGNAVYENLLLSPTAAAARNSFQQLSGEIYPAIGTVLINDSRHVRDAVGERLGSSALGTDGNTAAQDNVWIKALGAWGKTDSRNDTAGYTTSIGGLLAGVDGNVADDTRMGLVAGYSDSSLNMGSGTHSRASIDSYHLGAYVGHEMGALRLTLGSAYSWHRIDAKRDVQVGGAGGRETTKHDAQTAQVFTEAAYRIRLEPATLEPFANLAYVHLATDGFTEKGDAAALSAGRDKRDAVLSTLGVRALKTIALTDQQKLDLSGSLGWQHNLSDTDSQQHLAFASSGASFGVESSPLVRNAALVGAHASLAVSKDARVSLDYTGQLASREKSHGVGLSLNWQF</sequence>
<keyword evidence="3" id="KW-0732">Signal</keyword>
<feature type="active site" description="Charge relay system" evidence="6">
    <location>
        <position position="331"/>
    </location>
</feature>
<evidence type="ECO:0000313" key="9">
    <source>
        <dbReference type="Proteomes" id="UP000273854"/>
    </source>
</evidence>
<reference evidence="8 9" key="1">
    <citation type="submission" date="2018-08" db="EMBL/GenBank/DDBJ databases">
        <title>Recombination of ecologically and evolutionarily significant loci maintains genetic cohesion in the Pseudomonas syringae species complex.</title>
        <authorList>
            <person name="Dillon M."/>
            <person name="Thakur S."/>
            <person name="Almeida R.N.D."/>
            <person name="Weir B.S."/>
            <person name="Guttman D.S."/>
        </authorList>
    </citation>
    <scope>NUCLEOTIDE SEQUENCE [LARGE SCALE GENOMIC DNA]</scope>
    <source>
        <strain evidence="8 9">ICMP 19473</strain>
    </source>
</reference>
<dbReference type="InterPro" id="IPR051048">
    <property type="entry name" value="Peptidase_S8/S53_subtilisin"/>
</dbReference>
<dbReference type="PROSITE" id="PS00137">
    <property type="entry name" value="SUBTILASE_HIS"/>
    <property type="match status" value="1"/>
</dbReference>
<dbReference type="Gene3D" id="2.40.128.130">
    <property type="entry name" value="Autotransporter beta-domain"/>
    <property type="match status" value="1"/>
</dbReference>
<dbReference type="GO" id="GO:0019867">
    <property type="term" value="C:outer membrane"/>
    <property type="evidence" value="ECO:0007669"/>
    <property type="project" value="InterPro"/>
</dbReference>
<protein>
    <submittedName>
        <fullName evidence="8">Outer membrane autotransporter barrel</fullName>
    </submittedName>
</protein>
<dbReference type="SMART" id="SM00869">
    <property type="entry name" value="Autotransporter"/>
    <property type="match status" value="1"/>
</dbReference>
<dbReference type="InterPro" id="IPR036852">
    <property type="entry name" value="Peptidase_S8/S53_dom_sf"/>
</dbReference>
<name>A0A3M5PIK8_PSEVI</name>
<evidence type="ECO:0000256" key="1">
    <source>
        <dbReference type="ARBA" id="ARBA00011073"/>
    </source>
</evidence>
<keyword evidence="4 6" id="KW-0378">Hydrolase</keyword>
<organism evidence="8 9">
    <name type="scientific">Pseudomonas viridiflava</name>
    <name type="common">Phytomonas viridiflava</name>
    <dbReference type="NCBI Taxonomy" id="33069"/>
    <lineage>
        <taxon>Bacteria</taxon>
        <taxon>Pseudomonadati</taxon>
        <taxon>Pseudomonadota</taxon>
        <taxon>Gammaproteobacteria</taxon>
        <taxon>Pseudomonadales</taxon>
        <taxon>Pseudomonadaceae</taxon>
        <taxon>Pseudomonas</taxon>
    </lineage>
</organism>
<dbReference type="InterPro" id="IPR006315">
    <property type="entry name" value="OM_autotransptr_brl_dom"/>
</dbReference>
<dbReference type="InterPro" id="IPR015500">
    <property type="entry name" value="Peptidase_S8_subtilisin-rel"/>
</dbReference>
<evidence type="ECO:0000256" key="6">
    <source>
        <dbReference type="PROSITE-ProRule" id="PRU01240"/>
    </source>
</evidence>
<accession>A0A3M5PIK8</accession>
<dbReference type="Pfam" id="PF12951">
    <property type="entry name" value="PATR"/>
    <property type="match status" value="1"/>
</dbReference>
<comment type="similarity">
    <text evidence="1 6">Belongs to the peptidase S8 family.</text>
</comment>
<dbReference type="PANTHER" id="PTHR43399">
    <property type="entry name" value="SUBTILISIN-RELATED"/>
    <property type="match status" value="1"/>
</dbReference>
<evidence type="ECO:0000256" key="4">
    <source>
        <dbReference type="ARBA" id="ARBA00022801"/>
    </source>
</evidence>
<evidence type="ECO:0000256" key="5">
    <source>
        <dbReference type="ARBA" id="ARBA00022825"/>
    </source>
</evidence>
<evidence type="ECO:0000256" key="3">
    <source>
        <dbReference type="ARBA" id="ARBA00022729"/>
    </source>
</evidence>
<dbReference type="InterPro" id="IPR000209">
    <property type="entry name" value="Peptidase_S8/S53_dom"/>
</dbReference>
<dbReference type="EMBL" id="RBTP01000012">
    <property type="protein sequence ID" value="RMT84298.1"/>
    <property type="molecule type" value="Genomic_DNA"/>
</dbReference>
<keyword evidence="5 6" id="KW-0720">Serine protease</keyword>
<dbReference type="PROSITE" id="PS51892">
    <property type="entry name" value="SUBTILASE"/>
    <property type="match status" value="1"/>
</dbReference>
<evidence type="ECO:0000256" key="2">
    <source>
        <dbReference type="ARBA" id="ARBA00022670"/>
    </source>
</evidence>